<protein>
    <submittedName>
        <fullName evidence="1">Uncharacterized protein</fullName>
    </submittedName>
</protein>
<reference evidence="1" key="1">
    <citation type="submission" date="2020-10" db="EMBL/GenBank/DDBJ databases">
        <authorList>
            <person name="Gilroy R."/>
        </authorList>
    </citation>
    <scope>NUCLEOTIDE SEQUENCE</scope>
    <source>
        <strain evidence="1">G3-8215</strain>
    </source>
</reference>
<sequence>MSLAKSSAVLQSVTATALMFFACSCVNEEYDLSNGIDGTVDIQGSISLPIGSTEFMPIGDFLELDQDGQESILVADPQTGDYRLYIESDNTIAPEEPIEIQQITIEGEMMVPDGGVTYEEIGLGSRVENIISALDPGMDIPEDVRKGLNSLIDGMEPLEAQTTPIEINEDIAQVTDIVKDIKKIELEAPIALTLSLKGDNLTKGKVSLSGPGNEAFTITFPEFVTLEPGTDNLTIIDGHILSFDNLDIDIDDPESSTFEFSLTGIDLSLLDEGQGMVGDRLTVNDEISISELKLGLDINDFARTVGEIPYEIAIDLSLNVGDVFVKSVEAVLDPDFSIDPQSIDIGELPEFISGDNVTLDLYNPVIRLDVNAEDNVRTATGKGFPNFYMSAGIDAFDKNGSSTLGSDGPIVIGDDGSGKDNSPVVIKEGMNHIVISRQEAENDGNGPVPADENYQYITVPELGRLISVIPDHITISDINVRIPHEGSEGNWAESDYTAITFPQEGPLTYDVGVDYSIEVPLAFGKDLYISYSTDFNGWNENFSSTSESDYKLDLKEASIKFDFINSIPLELGLSAEAIDIDGNVMSDIDVELEGTLAAGNINNETSAAVVVKIVATQEALDRFDGLRLNIEATSGDMEGVALNKDQGVRLENISANIQGGIQLDLTGNQNKNE</sequence>
<gene>
    <name evidence="1" type="ORF">IAB75_06745</name>
</gene>
<accession>A0A940DRW8</accession>
<dbReference type="EMBL" id="JADILV010000045">
    <property type="protein sequence ID" value="MBO8483793.1"/>
    <property type="molecule type" value="Genomic_DNA"/>
</dbReference>
<name>A0A940DRW8_9BACT</name>
<organism evidence="1 2">
    <name type="scientific">Candidatus Cryptobacteroides avicola</name>
    <dbReference type="NCBI Taxonomy" id="2840757"/>
    <lineage>
        <taxon>Bacteria</taxon>
        <taxon>Pseudomonadati</taxon>
        <taxon>Bacteroidota</taxon>
        <taxon>Bacteroidia</taxon>
        <taxon>Bacteroidales</taxon>
        <taxon>Candidatus Cryptobacteroides</taxon>
    </lineage>
</organism>
<dbReference type="AlphaFoldDB" id="A0A940DRW8"/>
<dbReference type="Proteomes" id="UP000725002">
    <property type="component" value="Unassembled WGS sequence"/>
</dbReference>
<evidence type="ECO:0000313" key="1">
    <source>
        <dbReference type="EMBL" id="MBO8483793.1"/>
    </source>
</evidence>
<dbReference type="PROSITE" id="PS51257">
    <property type="entry name" value="PROKAR_LIPOPROTEIN"/>
    <property type="match status" value="1"/>
</dbReference>
<proteinExistence type="predicted"/>
<evidence type="ECO:0000313" key="2">
    <source>
        <dbReference type="Proteomes" id="UP000725002"/>
    </source>
</evidence>
<comment type="caution">
    <text evidence="1">The sequence shown here is derived from an EMBL/GenBank/DDBJ whole genome shotgun (WGS) entry which is preliminary data.</text>
</comment>
<reference evidence="1" key="2">
    <citation type="journal article" date="2021" name="PeerJ">
        <title>Extensive microbial diversity within the chicken gut microbiome revealed by metagenomics and culture.</title>
        <authorList>
            <person name="Gilroy R."/>
            <person name="Ravi A."/>
            <person name="Getino M."/>
            <person name="Pursley I."/>
            <person name="Horton D.L."/>
            <person name="Alikhan N.F."/>
            <person name="Baker D."/>
            <person name="Gharbi K."/>
            <person name="Hall N."/>
            <person name="Watson M."/>
            <person name="Adriaenssens E.M."/>
            <person name="Foster-Nyarko E."/>
            <person name="Jarju S."/>
            <person name="Secka A."/>
            <person name="Antonio M."/>
            <person name="Oren A."/>
            <person name="Chaudhuri R.R."/>
            <person name="La Ragione R."/>
            <person name="Hildebrand F."/>
            <person name="Pallen M.J."/>
        </authorList>
    </citation>
    <scope>NUCLEOTIDE SEQUENCE</scope>
    <source>
        <strain evidence="1">G3-8215</strain>
    </source>
</reference>